<name>A0A0L7CXJ7_BIFBR</name>
<reference evidence="1 2" key="1">
    <citation type="journal article" date="2015" name="Int J Genomics">
        <title>Comparative Genomics Revealed Genetic Diversity and Species/Strain-Level Differences in Carbohydrate Metabolism of Three Probiotic Bifidobacterial Species.</title>
        <authorList>
            <person name="Odamaki T."/>
            <person name="Horigome A."/>
            <person name="Sugahara H."/>
            <person name="Hashikura N."/>
            <person name="Minami J."/>
            <person name="Xiao J.Z."/>
            <person name="Abe F."/>
        </authorList>
    </citation>
    <scope>NUCLEOTIDE SEQUENCE [LARGE SCALE GENOMIC DNA]</scope>
    <source>
        <strain evidence="1 2">MCC 1114</strain>
    </source>
</reference>
<dbReference type="Proteomes" id="UP000036802">
    <property type="component" value="Unassembled WGS sequence"/>
</dbReference>
<sequence length="68" mass="7790">MNPRSKLTTRQAAIYLGVSTRTMERMREENSGPSWFKAGNAFNSPCLYELADLDMWVLSRKRRQGHGA</sequence>
<dbReference type="SUPFAM" id="SSF46955">
    <property type="entry name" value="Putative DNA-binding domain"/>
    <property type="match status" value="1"/>
</dbReference>
<dbReference type="PATRIC" id="fig|1365964.3.peg.1703"/>
<evidence type="ECO:0000313" key="2">
    <source>
        <dbReference type="Proteomes" id="UP000036802"/>
    </source>
</evidence>
<evidence type="ECO:0008006" key="3">
    <source>
        <dbReference type="Google" id="ProtNLM"/>
    </source>
</evidence>
<dbReference type="AlphaFoldDB" id="A0A0L7CXJ7"/>
<dbReference type="InterPro" id="IPR009061">
    <property type="entry name" value="DNA-bd_dom_put_sf"/>
</dbReference>
<protein>
    <recommendedName>
        <fullName evidence="3">Helix-turn-helix domain-containing protein</fullName>
    </recommendedName>
</protein>
<dbReference type="EMBL" id="AVQC01000015">
    <property type="protein sequence ID" value="KOA64457.1"/>
    <property type="molecule type" value="Genomic_DNA"/>
</dbReference>
<organism evidence="1 2">
    <name type="scientific">Bifidobacterium breve MCC 1114</name>
    <dbReference type="NCBI Taxonomy" id="1365964"/>
    <lineage>
        <taxon>Bacteria</taxon>
        <taxon>Bacillati</taxon>
        <taxon>Actinomycetota</taxon>
        <taxon>Actinomycetes</taxon>
        <taxon>Bifidobacteriales</taxon>
        <taxon>Bifidobacteriaceae</taxon>
        <taxon>Bifidobacterium</taxon>
    </lineage>
</organism>
<comment type="caution">
    <text evidence="1">The sequence shown here is derived from an EMBL/GenBank/DDBJ whole genome shotgun (WGS) entry which is preliminary data.</text>
</comment>
<proteinExistence type="predicted"/>
<evidence type="ECO:0000313" key="1">
    <source>
        <dbReference type="EMBL" id="KOA64457.1"/>
    </source>
</evidence>
<accession>A0A0L7CXJ7</accession>
<gene>
    <name evidence="1" type="ORF">BBM1114_08405</name>
</gene>